<dbReference type="SUPFAM" id="SSF53335">
    <property type="entry name" value="S-adenosyl-L-methionine-dependent methyltransferases"/>
    <property type="match status" value="1"/>
</dbReference>
<name>A0A4Z0P7J2_9BACT</name>
<organism evidence="1 2">
    <name type="scientific">Hymenobacter fodinae</name>
    <dbReference type="NCBI Taxonomy" id="2510796"/>
    <lineage>
        <taxon>Bacteria</taxon>
        <taxon>Pseudomonadati</taxon>
        <taxon>Bacteroidota</taxon>
        <taxon>Cytophagia</taxon>
        <taxon>Cytophagales</taxon>
        <taxon>Hymenobacteraceae</taxon>
        <taxon>Hymenobacter</taxon>
    </lineage>
</organism>
<dbReference type="PANTHER" id="PTHR43861">
    <property type="entry name" value="TRANS-ACONITATE 2-METHYLTRANSFERASE-RELATED"/>
    <property type="match status" value="1"/>
</dbReference>
<dbReference type="Proteomes" id="UP000298337">
    <property type="component" value="Unassembled WGS sequence"/>
</dbReference>
<evidence type="ECO:0000313" key="1">
    <source>
        <dbReference type="EMBL" id="TGE07905.1"/>
    </source>
</evidence>
<evidence type="ECO:0000313" key="2">
    <source>
        <dbReference type="Proteomes" id="UP000298337"/>
    </source>
</evidence>
<comment type="caution">
    <text evidence="1">The sequence shown here is derived from an EMBL/GenBank/DDBJ whole genome shotgun (WGS) entry which is preliminary data.</text>
</comment>
<dbReference type="InterPro" id="IPR029063">
    <property type="entry name" value="SAM-dependent_MTases_sf"/>
</dbReference>
<keyword evidence="1" id="KW-0489">Methyltransferase</keyword>
<dbReference type="CDD" id="cd02440">
    <property type="entry name" value="AdoMet_MTases"/>
    <property type="match status" value="1"/>
</dbReference>
<accession>A0A4Z0P7J2</accession>
<sequence>MLTTKQKADLGILFKIPNSIRLAYLRHKFAGDKVLCPCCKSTFREFAPFSIWKKPNSWCVRCESLERHRALWMYLEDKTDIYRKPVKLLHVAPEDMLFKRFAQEANIDYYPADILPYLYQKGTKYLDLLDPDIPDNTFDVILCNHVFAYIHDDKKAIRNVYKMLKPGGWGILQVALDPTKAETHEDLTITDPKERERVFGLNDHVRLYGLDYKDTLEAAGFEVRVDDYTAEFTDDEIFKYGFWKGDPFYVVTKKL</sequence>
<dbReference type="AlphaFoldDB" id="A0A4Z0P7J2"/>
<dbReference type="OrthoDB" id="3896938at2"/>
<dbReference type="Pfam" id="PF13489">
    <property type="entry name" value="Methyltransf_23"/>
    <property type="match status" value="1"/>
</dbReference>
<gene>
    <name evidence="1" type="ORF">EU556_09150</name>
</gene>
<dbReference type="GO" id="GO:0008168">
    <property type="term" value="F:methyltransferase activity"/>
    <property type="evidence" value="ECO:0007669"/>
    <property type="project" value="UniProtKB-KW"/>
</dbReference>
<keyword evidence="2" id="KW-1185">Reference proteome</keyword>
<keyword evidence="1" id="KW-0808">Transferase</keyword>
<protein>
    <submittedName>
        <fullName evidence="1">Methyltransferase domain-containing protein</fullName>
    </submittedName>
</protein>
<dbReference type="GO" id="GO:0032259">
    <property type="term" value="P:methylation"/>
    <property type="evidence" value="ECO:0007669"/>
    <property type="project" value="UniProtKB-KW"/>
</dbReference>
<dbReference type="PANTHER" id="PTHR43861:SF1">
    <property type="entry name" value="TRANS-ACONITATE 2-METHYLTRANSFERASE"/>
    <property type="match status" value="1"/>
</dbReference>
<dbReference type="EMBL" id="SRLA01000002">
    <property type="protein sequence ID" value="TGE07905.1"/>
    <property type="molecule type" value="Genomic_DNA"/>
</dbReference>
<dbReference type="Gene3D" id="3.40.50.150">
    <property type="entry name" value="Vaccinia Virus protein VP39"/>
    <property type="match status" value="1"/>
</dbReference>
<proteinExistence type="predicted"/>
<reference evidence="1 2" key="1">
    <citation type="submission" date="2019-04" db="EMBL/GenBank/DDBJ databases">
        <authorList>
            <person name="Feng G."/>
            <person name="Zhang J."/>
            <person name="Zhu H."/>
        </authorList>
    </citation>
    <scope>NUCLEOTIDE SEQUENCE [LARGE SCALE GENOMIC DNA]</scope>
    <source>
        <strain evidence="1 2">92R-1</strain>
    </source>
</reference>